<gene>
    <name evidence="2" type="ORF">SBOR_6648</name>
</gene>
<dbReference type="InterPro" id="IPR012337">
    <property type="entry name" value="RNaseH-like_sf"/>
</dbReference>
<dbReference type="EMBL" id="AYSA01000348">
    <property type="protein sequence ID" value="ESZ92982.1"/>
    <property type="molecule type" value="Genomic_DNA"/>
</dbReference>
<evidence type="ECO:0000313" key="2">
    <source>
        <dbReference type="EMBL" id="ESZ92982.1"/>
    </source>
</evidence>
<proteinExistence type="predicted"/>
<dbReference type="PROSITE" id="PS50879">
    <property type="entry name" value="RNASE_H_1"/>
    <property type="match status" value="1"/>
</dbReference>
<evidence type="ECO:0000259" key="1">
    <source>
        <dbReference type="PROSITE" id="PS50879"/>
    </source>
</evidence>
<dbReference type="HOGENOM" id="CLU_000680_26_0_1"/>
<dbReference type="GO" id="GO:0004523">
    <property type="term" value="F:RNA-DNA hybrid ribonuclease activity"/>
    <property type="evidence" value="ECO:0007669"/>
    <property type="project" value="InterPro"/>
</dbReference>
<dbReference type="CDD" id="cd09276">
    <property type="entry name" value="Rnase_HI_RT_non_LTR"/>
    <property type="match status" value="1"/>
</dbReference>
<name>W9C8A7_SCLBF</name>
<dbReference type="GO" id="GO:0003676">
    <property type="term" value="F:nucleic acid binding"/>
    <property type="evidence" value="ECO:0007669"/>
    <property type="project" value="InterPro"/>
</dbReference>
<reference evidence="2 3" key="1">
    <citation type="journal article" date="2014" name="Genome Announc.">
        <title>Draft genome sequence of Sclerotinia borealis, a psychrophilic plant pathogenic fungus.</title>
        <authorList>
            <person name="Mardanov A.V."/>
            <person name="Beletsky A.V."/>
            <person name="Kadnikov V.V."/>
            <person name="Ignatov A.N."/>
            <person name="Ravin N.V."/>
        </authorList>
    </citation>
    <scope>NUCLEOTIDE SEQUENCE [LARGE SCALE GENOMIC DNA]</scope>
    <source>
        <strain evidence="3">F-4157</strain>
    </source>
</reference>
<dbReference type="InterPro" id="IPR036397">
    <property type="entry name" value="RNaseH_sf"/>
</dbReference>
<protein>
    <recommendedName>
        <fullName evidence="1">RNase H type-1 domain-containing protein</fullName>
    </recommendedName>
</protein>
<dbReference type="OrthoDB" id="3561817at2759"/>
<dbReference type="Proteomes" id="UP000019487">
    <property type="component" value="Unassembled WGS sequence"/>
</dbReference>
<evidence type="ECO:0000313" key="3">
    <source>
        <dbReference type="Proteomes" id="UP000019487"/>
    </source>
</evidence>
<dbReference type="Gene3D" id="3.30.420.10">
    <property type="entry name" value="Ribonuclease H-like superfamily/Ribonuclease H"/>
    <property type="match status" value="1"/>
</dbReference>
<dbReference type="AlphaFoldDB" id="W9C8A7"/>
<keyword evidence="3" id="KW-1185">Reference proteome</keyword>
<dbReference type="InterPro" id="IPR002156">
    <property type="entry name" value="RNaseH_domain"/>
</dbReference>
<comment type="caution">
    <text evidence="2">The sequence shown here is derived from an EMBL/GenBank/DDBJ whole genome shotgun (WGS) entry which is preliminary data.</text>
</comment>
<accession>W9C8A7</accession>
<sequence length="399" mass="45097">MVSRAHETEPIGGFARNTLRSSAGMADLSNSEYTTGRWPAIWDSRTRGTKLKALEPLVSFASRPILTPLHFSPGCYTNPTKGVKKETAAEEFKEWWSLLLEDHTTVFSDGSEQYDQGKFIGYGYAIYKGQALVGSGYGAINIISYVFDAEAIGALKGLQYIVRLTTDKQTLITICIDSTSVIWCICTNAVALLQWAFLECYGIIETRDINIRWSSGYIGIEGNEQADRLADLGAKSGRVSEDNCAHPTISDIGSIACLSKRNTTYNWWCIAKNSLSATYSKWELEYSIKEPPELTLPRGIFHRLLAMCIGHGDFSFYHCRFQYTDAELNCIYGYNKTPDHIFFCDYSVRKFRKWPNRAPFPPANKQQGMDYIKSLFGKPKDFADFLKQTRCFEHPYQAV</sequence>
<organism evidence="2 3">
    <name type="scientific">Sclerotinia borealis (strain F-4128)</name>
    <dbReference type="NCBI Taxonomy" id="1432307"/>
    <lineage>
        <taxon>Eukaryota</taxon>
        <taxon>Fungi</taxon>
        <taxon>Dikarya</taxon>
        <taxon>Ascomycota</taxon>
        <taxon>Pezizomycotina</taxon>
        <taxon>Leotiomycetes</taxon>
        <taxon>Helotiales</taxon>
        <taxon>Sclerotiniaceae</taxon>
        <taxon>Sclerotinia</taxon>
    </lineage>
</organism>
<dbReference type="SUPFAM" id="SSF53098">
    <property type="entry name" value="Ribonuclease H-like"/>
    <property type="match status" value="1"/>
</dbReference>
<feature type="domain" description="RNase H type-1" evidence="1">
    <location>
        <begin position="100"/>
        <end position="235"/>
    </location>
</feature>